<keyword evidence="1" id="KW-0472">Membrane</keyword>
<dbReference type="EMBL" id="JACEIO010000050">
    <property type="protein sequence ID" value="MBA4538543.1"/>
    <property type="molecule type" value="Genomic_DNA"/>
</dbReference>
<comment type="caution">
    <text evidence="3">The sequence shown here is derived from an EMBL/GenBank/DDBJ whole genome shotgun (WGS) entry which is preliminary data.</text>
</comment>
<dbReference type="Proteomes" id="UP000472971">
    <property type="component" value="Unassembled WGS sequence"/>
</dbReference>
<sequence length="85" mass="9709">MKQNVKEIYEKMIDYKQYAVVLLAFGAFLYLGLIIPSVEKSEIGLYVIAAASILSLIGSIFFFSRSKLYRNKLAETDEGQDYLMK</sequence>
<evidence type="ECO:0000313" key="4">
    <source>
        <dbReference type="Proteomes" id="UP000472971"/>
    </source>
</evidence>
<dbReference type="EMBL" id="JAAIWN010000052">
    <property type="protein sequence ID" value="NEY82906.1"/>
    <property type="molecule type" value="Genomic_DNA"/>
</dbReference>
<evidence type="ECO:0000313" key="3">
    <source>
        <dbReference type="EMBL" id="NEY82906.1"/>
    </source>
</evidence>
<dbReference type="Proteomes" id="UP000570010">
    <property type="component" value="Unassembled WGS sequence"/>
</dbReference>
<accession>A0A6B3W4P3</accession>
<dbReference type="RefSeq" id="WP_163243303.1">
    <property type="nucleotide sequence ID" value="NZ_JAAIWN010000052.1"/>
</dbReference>
<gene>
    <name evidence="3" type="ORF">G4D64_15720</name>
    <name evidence="2" type="ORF">H1Z61_15760</name>
</gene>
<reference evidence="2 5" key="2">
    <citation type="submission" date="2020-07" db="EMBL/GenBank/DDBJ databases">
        <authorList>
            <person name="Feng H."/>
        </authorList>
    </citation>
    <scope>NUCLEOTIDE SEQUENCE [LARGE SCALE GENOMIC DNA]</scope>
    <source>
        <strain evidence="2">S-12</strain>
        <strain evidence="5">s-12</strain>
    </source>
</reference>
<evidence type="ECO:0000313" key="5">
    <source>
        <dbReference type="Proteomes" id="UP000570010"/>
    </source>
</evidence>
<organism evidence="3 4">
    <name type="scientific">Bacillus aquiflavi</name>
    <dbReference type="NCBI Taxonomy" id="2672567"/>
    <lineage>
        <taxon>Bacteria</taxon>
        <taxon>Bacillati</taxon>
        <taxon>Bacillota</taxon>
        <taxon>Bacilli</taxon>
        <taxon>Bacillales</taxon>
        <taxon>Bacillaceae</taxon>
        <taxon>Bacillus</taxon>
    </lineage>
</organism>
<protein>
    <submittedName>
        <fullName evidence="2">YrhC family protein</fullName>
    </submittedName>
</protein>
<feature type="transmembrane region" description="Helical" evidence="1">
    <location>
        <begin position="43"/>
        <end position="63"/>
    </location>
</feature>
<feature type="transmembrane region" description="Helical" evidence="1">
    <location>
        <begin position="20"/>
        <end position="37"/>
    </location>
</feature>
<reference evidence="3 4" key="1">
    <citation type="submission" date="2020-02" db="EMBL/GenBank/DDBJ databases">
        <title>Bacillus aquiflavi sp. nov., isolated from yellow water of strong flavor Chinese baijiu in Yibin region of China.</title>
        <authorList>
            <person name="Xie J."/>
        </authorList>
    </citation>
    <scope>NUCLEOTIDE SEQUENCE [LARGE SCALE GENOMIC DNA]</scope>
    <source>
        <strain evidence="3 4">3H-10</strain>
    </source>
</reference>
<dbReference type="InterPro" id="IPR025418">
    <property type="entry name" value="YrhC-like"/>
</dbReference>
<proteinExistence type="predicted"/>
<keyword evidence="1" id="KW-1133">Transmembrane helix</keyword>
<evidence type="ECO:0000313" key="2">
    <source>
        <dbReference type="EMBL" id="MBA4538543.1"/>
    </source>
</evidence>
<dbReference type="Pfam" id="PF14143">
    <property type="entry name" value="YrhC"/>
    <property type="match status" value="1"/>
</dbReference>
<evidence type="ECO:0000256" key="1">
    <source>
        <dbReference type="SAM" id="Phobius"/>
    </source>
</evidence>
<dbReference type="AlphaFoldDB" id="A0A6B3W4P3"/>
<name>A0A6B3W4P3_9BACI</name>
<keyword evidence="4" id="KW-1185">Reference proteome</keyword>
<keyword evidence="1" id="KW-0812">Transmembrane</keyword>